<reference evidence="8 9" key="1">
    <citation type="submission" date="2018-03" db="EMBL/GenBank/DDBJ databases">
        <title>Genome sequence of Clostridium vincentii DSM 10228.</title>
        <authorList>
            <person name="Poehlein A."/>
            <person name="Daniel R."/>
        </authorList>
    </citation>
    <scope>NUCLEOTIDE SEQUENCE [LARGE SCALE GENOMIC DNA]</scope>
    <source>
        <strain evidence="8 9">DSM 10228</strain>
    </source>
</reference>
<keyword evidence="5 6" id="KW-0472">Membrane</keyword>
<feature type="transmembrane region" description="Helical" evidence="6">
    <location>
        <begin position="137"/>
        <end position="161"/>
    </location>
</feature>
<dbReference type="InterPro" id="IPR005829">
    <property type="entry name" value="Sugar_transporter_CS"/>
</dbReference>
<evidence type="ECO:0000256" key="1">
    <source>
        <dbReference type="ARBA" id="ARBA00004651"/>
    </source>
</evidence>
<dbReference type="Pfam" id="PF07690">
    <property type="entry name" value="MFS_1"/>
    <property type="match status" value="1"/>
</dbReference>
<keyword evidence="3 6" id="KW-0812">Transmembrane</keyword>
<dbReference type="Gene3D" id="1.20.1250.20">
    <property type="entry name" value="MFS general substrate transporter like domains"/>
    <property type="match status" value="1"/>
</dbReference>
<protein>
    <submittedName>
        <fullName evidence="8">Bicyclomycin/multidrug efflux system</fullName>
    </submittedName>
</protein>
<evidence type="ECO:0000256" key="6">
    <source>
        <dbReference type="SAM" id="Phobius"/>
    </source>
</evidence>
<feature type="domain" description="Major facilitator superfamily (MFS) profile" evidence="7">
    <location>
        <begin position="14"/>
        <end position="244"/>
    </location>
</feature>
<name>A0A2T0BHJ0_9CLOT</name>
<evidence type="ECO:0000256" key="2">
    <source>
        <dbReference type="ARBA" id="ARBA00022448"/>
    </source>
</evidence>
<gene>
    <name evidence="8" type="ORF">CLVI_09070</name>
</gene>
<organism evidence="8 9">
    <name type="scientific">Clostridium vincentii</name>
    <dbReference type="NCBI Taxonomy" id="52704"/>
    <lineage>
        <taxon>Bacteria</taxon>
        <taxon>Bacillati</taxon>
        <taxon>Bacillota</taxon>
        <taxon>Clostridia</taxon>
        <taxon>Eubacteriales</taxon>
        <taxon>Clostridiaceae</taxon>
        <taxon>Clostridium</taxon>
    </lineage>
</organism>
<proteinExistence type="predicted"/>
<dbReference type="RefSeq" id="WP_106058934.1">
    <property type="nucleotide sequence ID" value="NZ_PVXQ01000007.1"/>
</dbReference>
<keyword evidence="9" id="KW-1185">Reference proteome</keyword>
<evidence type="ECO:0000256" key="3">
    <source>
        <dbReference type="ARBA" id="ARBA00022692"/>
    </source>
</evidence>
<keyword evidence="4 6" id="KW-1133">Transmembrane helix</keyword>
<dbReference type="PANTHER" id="PTHR23531">
    <property type="entry name" value="QUINOLENE RESISTANCE PROTEIN NORA"/>
    <property type="match status" value="1"/>
</dbReference>
<feature type="transmembrane region" description="Helical" evidence="6">
    <location>
        <begin position="79"/>
        <end position="96"/>
    </location>
</feature>
<evidence type="ECO:0000313" key="9">
    <source>
        <dbReference type="Proteomes" id="UP000239471"/>
    </source>
</evidence>
<dbReference type="PROSITE" id="PS00216">
    <property type="entry name" value="SUGAR_TRANSPORT_1"/>
    <property type="match status" value="1"/>
</dbReference>
<dbReference type="InterPro" id="IPR036259">
    <property type="entry name" value="MFS_trans_sf"/>
</dbReference>
<comment type="subcellular location">
    <subcellularLocation>
        <location evidence="1">Cell membrane</location>
        <topology evidence="1">Multi-pass membrane protein</topology>
    </subcellularLocation>
</comment>
<feature type="transmembrane region" description="Helical" evidence="6">
    <location>
        <begin position="47"/>
        <end position="67"/>
    </location>
</feature>
<dbReference type="EMBL" id="PVXQ01000007">
    <property type="protein sequence ID" value="PRR83360.1"/>
    <property type="molecule type" value="Genomic_DNA"/>
</dbReference>
<dbReference type="PROSITE" id="PS50850">
    <property type="entry name" value="MFS"/>
    <property type="match status" value="1"/>
</dbReference>
<feature type="transmembrane region" description="Helical" evidence="6">
    <location>
        <begin position="219"/>
        <end position="243"/>
    </location>
</feature>
<evidence type="ECO:0000259" key="7">
    <source>
        <dbReference type="PROSITE" id="PS50850"/>
    </source>
</evidence>
<comment type="caution">
    <text evidence="8">The sequence shown here is derived from an EMBL/GenBank/DDBJ whole genome shotgun (WGS) entry which is preliminary data.</text>
</comment>
<feature type="transmembrane region" description="Helical" evidence="6">
    <location>
        <begin position="12"/>
        <end position="35"/>
    </location>
</feature>
<feature type="transmembrane region" description="Helical" evidence="6">
    <location>
        <begin position="102"/>
        <end position="125"/>
    </location>
</feature>
<dbReference type="Proteomes" id="UP000239471">
    <property type="component" value="Unassembled WGS sequence"/>
</dbReference>
<evidence type="ECO:0000256" key="4">
    <source>
        <dbReference type="ARBA" id="ARBA00022989"/>
    </source>
</evidence>
<dbReference type="InterPro" id="IPR011701">
    <property type="entry name" value="MFS"/>
</dbReference>
<dbReference type="AlphaFoldDB" id="A0A2T0BHJ0"/>
<dbReference type="GO" id="GO:0005886">
    <property type="term" value="C:plasma membrane"/>
    <property type="evidence" value="ECO:0007669"/>
    <property type="project" value="UniProtKB-SubCell"/>
</dbReference>
<sequence>MGSKNGSKLWSKYYIITILLSIGINMVSHLLLSTIVIHAKAITGSDIYAGFMTTVFTLSALFVRTFIGKVLDKVGRKKVLIVGMIITAIAALMYGITDNIYIIIISRIIHGIGFGITSTAIATIVTDIIPEDRLLEGIGYAGIAATVASALGPTMALSIIGSDYSNFKSLFFITFIIAAITTVSAFPVKYKFQRSGHKIIINKEDEEKEVKFFSLGLKFFAPLAIIFILAIAQTTVICFSNSYI</sequence>
<evidence type="ECO:0000256" key="5">
    <source>
        <dbReference type="ARBA" id="ARBA00023136"/>
    </source>
</evidence>
<dbReference type="PANTHER" id="PTHR23531:SF1">
    <property type="entry name" value="QUINOLENE RESISTANCE PROTEIN NORA"/>
    <property type="match status" value="1"/>
</dbReference>
<evidence type="ECO:0000313" key="8">
    <source>
        <dbReference type="EMBL" id="PRR83360.1"/>
    </source>
</evidence>
<dbReference type="GO" id="GO:0022857">
    <property type="term" value="F:transmembrane transporter activity"/>
    <property type="evidence" value="ECO:0007669"/>
    <property type="project" value="InterPro"/>
</dbReference>
<dbReference type="InterPro" id="IPR052714">
    <property type="entry name" value="MFS_Exporter"/>
</dbReference>
<keyword evidence="2" id="KW-0813">Transport</keyword>
<dbReference type="SUPFAM" id="SSF103473">
    <property type="entry name" value="MFS general substrate transporter"/>
    <property type="match status" value="1"/>
</dbReference>
<accession>A0A2T0BHJ0</accession>
<feature type="transmembrane region" description="Helical" evidence="6">
    <location>
        <begin position="167"/>
        <end position="188"/>
    </location>
</feature>
<dbReference type="OrthoDB" id="9814001at2"/>
<dbReference type="InterPro" id="IPR020846">
    <property type="entry name" value="MFS_dom"/>
</dbReference>